<proteinExistence type="predicted"/>
<evidence type="ECO:0000313" key="1">
    <source>
        <dbReference type="Proteomes" id="UP000887579"/>
    </source>
</evidence>
<protein>
    <submittedName>
        <fullName evidence="2">Uncharacterized protein</fullName>
    </submittedName>
</protein>
<name>A0AC34FN47_9BILA</name>
<accession>A0AC34FN47</accession>
<reference evidence="2" key="1">
    <citation type="submission" date="2022-11" db="UniProtKB">
        <authorList>
            <consortium name="WormBaseParasite"/>
        </authorList>
    </citation>
    <scope>IDENTIFICATION</scope>
</reference>
<dbReference type="Proteomes" id="UP000887579">
    <property type="component" value="Unplaced"/>
</dbReference>
<sequence>MQKIKSTAKDIKVAKIKNASNNSNSSSKEISKETQTKFLIRKNVPSKLVVPKVSKTCGTQTEDFHYLEKSKSFSSTGTGEHIPEAGVVQRSTQTDKIIYFENDEKRMSGPAIVHKMEERSKLYEIIDNALDETIDRNSRMRANKMIASTAKQQAEVWRDAKEFVTKILLPSSISLANQSKSSQSPRSPLQRIIQHWDQKF</sequence>
<dbReference type="WBParaSite" id="ES5_v2.g18567.t1">
    <property type="protein sequence ID" value="ES5_v2.g18567.t1"/>
    <property type="gene ID" value="ES5_v2.g18567"/>
</dbReference>
<evidence type="ECO:0000313" key="2">
    <source>
        <dbReference type="WBParaSite" id="ES5_v2.g18567.t1"/>
    </source>
</evidence>
<organism evidence="1 2">
    <name type="scientific">Panagrolaimus sp. ES5</name>
    <dbReference type="NCBI Taxonomy" id="591445"/>
    <lineage>
        <taxon>Eukaryota</taxon>
        <taxon>Metazoa</taxon>
        <taxon>Ecdysozoa</taxon>
        <taxon>Nematoda</taxon>
        <taxon>Chromadorea</taxon>
        <taxon>Rhabditida</taxon>
        <taxon>Tylenchina</taxon>
        <taxon>Panagrolaimomorpha</taxon>
        <taxon>Panagrolaimoidea</taxon>
        <taxon>Panagrolaimidae</taxon>
        <taxon>Panagrolaimus</taxon>
    </lineage>
</organism>